<sequence length="48" mass="5137">MLKLENLILSSIIIIFAHGSMEMLQQHSTMAALALARALRSLLSAGGN</sequence>
<gene>
    <name evidence="1" type="ORF">NYM_LOCUS5940</name>
</gene>
<evidence type="ECO:0000313" key="1">
    <source>
        <dbReference type="EMBL" id="VVV68765.1"/>
    </source>
</evidence>
<dbReference type="AlphaFoldDB" id="A0A5K0XTE5"/>
<name>A0A5K0XTE5_9MAGN</name>
<accession>A0A5K0XTE5</accession>
<dbReference type="Gramene" id="NC11G0017330.1">
    <property type="protein sequence ID" value="NC11G0017330.1:cds"/>
    <property type="gene ID" value="NC11G0017330"/>
</dbReference>
<dbReference type="EMBL" id="LR721776">
    <property type="protein sequence ID" value="VVV68765.1"/>
    <property type="molecule type" value="Genomic_DNA"/>
</dbReference>
<organism evidence="1">
    <name type="scientific">Nymphaea colorata</name>
    <name type="common">pocket water lily</name>
    <dbReference type="NCBI Taxonomy" id="210225"/>
    <lineage>
        <taxon>Eukaryota</taxon>
        <taxon>Viridiplantae</taxon>
        <taxon>Streptophyta</taxon>
        <taxon>Embryophyta</taxon>
        <taxon>Tracheophyta</taxon>
        <taxon>Spermatophyta</taxon>
        <taxon>Magnoliopsida</taxon>
        <taxon>Nymphaeales</taxon>
        <taxon>Nymphaeaceae</taxon>
        <taxon>Nymphaea</taxon>
    </lineage>
</organism>
<reference evidence="1" key="1">
    <citation type="submission" date="2019-09" db="EMBL/GenBank/DDBJ databases">
        <authorList>
            <person name="Zhang L."/>
        </authorList>
    </citation>
    <scope>NUCLEOTIDE SEQUENCE</scope>
</reference>
<protein>
    <submittedName>
        <fullName evidence="1">Uncharacterized protein</fullName>
    </submittedName>
</protein>
<proteinExistence type="predicted"/>